<name>A0A936TF49_9ACTN</name>
<dbReference type="AlphaFoldDB" id="A0A936TF49"/>
<protein>
    <submittedName>
        <fullName evidence="1">Uncharacterized protein</fullName>
    </submittedName>
</protein>
<organism evidence="1 2">
    <name type="scientific">Candidatus Neomicrothrix subdominans</name>
    <dbReference type="NCBI Taxonomy" id="2954438"/>
    <lineage>
        <taxon>Bacteria</taxon>
        <taxon>Bacillati</taxon>
        <taxon>Actinomycetota</taxon>
        <taxon>Acidimicrobiia</taxon>
        <taxon>Acidimicrobiales</taxon>
        <taxon>Microthrixaceae</taxon>
        <taxon>Candidatus Neomicrothrix</taxon>
    </lineage>
</organism>
<reference evidence="1 2" key="1">
    <citation type="submission" date="2020-10" db="EMBL/GenBank/DDBJ databases">
        <title>Connecting structure to function with the recovery of over 1000 high-quality activated sludge metagenome-assembled genomes encoding full-length rRNA genes using long-read sequencing.</title>
        <authorList>
            <person name="Singleton C.M."/>
            <person name="Petriglieri F."/>
            <person name="Kristensen J.M."/>
            <person name="Kirkegaard R.H."/>
            <person name="Michaelsen T.Y."/>
            <person name="Andersen M.H."/>
            <person name="Karst S.M."/>
            <person name="Dueholm M.S."/>
            <person name="Nielsen P.H."/>
            <person name="Albertsen M."/>
        </authorList>
    </citation>
    <scope>NUCLEOTIDE SEQUENCE [LARGE SCALE GENOMIC DNA]</scope>
    <source>
        <strain evidence="1">Lyne_18-Q3-R50-59_MAXAC.006</strain>
    </source>
</reference>
<dbReference type="Proteomes" id="UP000727993">
    <property type="component" value="Unassembled WGS sequence"/>
</dbReference>
<evidence type="ECO:0000313" key="1">
    <source>
        <dbReference type="EMBL" id="MBK9296205.1"/>
    </source>
</evidence>
<dbReference type="EMBL" id="JADJZA010000001">
    <property type="protein sequence ID" value="MBK9296205.1"/>
    <property type="molecule type" value="Genomic_DNA"/>
</dbReference>
<gene>
    <name evidence="1" type="ORF">IPN02_04930</name>
</gene>
<accession>A0A936TF49</accession>
<sequence>MSELIPYSQQSSEVVPTGVGALVERKADRLARKQVEQLQRTKRVGLARLEVQAQLESARAQAVGYVGQQAMQTVAMVSQLEGQLGMACPLAVSRLQGIADMTALSLAEVVSDAARKMGR</sequence>
<evidence type="ECO:0000313" key="2">
    <source>
        <dbReference type="Proteomes" id="UP000727993"/>
    </source>
</evidence>
<proteinExistence type="predicted"/>
<comment type="caution">
    <text evidence="1">The sequence shown here is derived from an EMBL/GenBank/DDBJ whole genome shotgun (WGS) entry which is preliminary data.</text>
</comment>